<keyword evidence="8 10" id="KW-0472">Membrane</keyword>
<comment type="caution">
    <text evidence="13">The sequence shown here is derived from an EMBL/GenBank/DDBJ whole genome shotgun (WGS) entry which is preliminary data.</text>
</comment>
<name>A0A9K3GI90_9EUKA</name>
<keyword evidence="10" id="KW-0963">Cytoplasm</keyword>
<dbReference type="SUPFAM" id="SSF81995">
    <property type="entry name" value="beta-sandwich domain of Sec23/24"/>
    <property type="match status" value="1"/>
</dbReference>
<accession>A0A9K3GI90</accession>
<dbReference type="GO" id="GO:0006886">
    <property type="term" value="P:intracellular protein transport"/>
    <property type="evidence" value="ECO:0007669"/>
    <property type="project" value="InterPro"/>
</dbReference>
<gene>
    <name evidence="13" type="ORF">KIPB_004431</name>
</gene>
<keyword evidence="9 10" id="KW-0968">Cytoplasmic vesicle</keyword>
<keyword evidence="3 10" id="KW-0479">Metal-binding</keyword>
<dbReference type="PANTHER" id="PTHR11141:SF0">
    <property type="entry name" value="PROTEIN TRANSPORT PROTEIN SEC23"/>
    <property type="match status" value="1"/>
</dbReference>
<keyword evidence="2 10" id="KW-0813">Transport</keyword>
<dbReference type="InterPro" id="IPR015915">
    <property type="entry name" value="Kelch-typ_b-propeller"/>
</dbReference>
<dbReference type="AlphaFoldDB" id="A0A9K3GI90"/>
<evidence type="ECO:0000259" key="12">
    <source>
        <dbReference type="Pfam" id="PF04811"/>
    </source>
</evidence>
<dbReference type="Pfam" id="PF04811">
    <property type="entry name" value="Sec23_trunk"/>
    <property type="match status" value="1"/>
</dbReference>
<dbReference type="SUPFAM" id="SSF82919">
    <property type="entry name" value="Zn-finger domain of Sec23/24"/>
    <property type="match status" value="1"/>
</dbReference>
<dbReference type="OrthoDB" id="10256289at2759"/>
<evidence type="ECO:0000256" key="5">
    <source>
        <dbReference type="ARBA" id="ARBA00022833"/>
    </source>
</evidence>
<keyword evidence="14" id="KW-1185">Reference proteome</keyword>
<dbReference type="SUPFAM" id="SSF53300">
    <property type="entry name" value="vWA-like"/>
    <property type="match status" value="1"/>
</dbReference>
<dbReference type="GO" id="GO:0030127">
    <property type="term" value="C:COPII vesicle coat"/>
    <property type="evidence" value="ECO:0007669"/>
    <property type="project" value="InterPro"/>
</dbReference>
<sequence length="704" mass="77808">MEAFQNQLISMENRTGVRTTWNVFPNARSDLLRNGVPLGLVYSPLKDIEGIPQLQYSPVKCKRCHSVLNPFSFIDFDQKRFICPFCQQQNALPPNYGDISPQNLPAEVIQSFGSVEYISPAPHQSQESSPAAPAFMFVLDACMPDKEFEAAKEQLLWALSVLPEHTIVGLIVYGTTVQVYELRFEVCPRSYVFRGLKEIPSNQVEEGLGLRNRDLQRQNILRTIGEVELTLPAIVEGLRPDPWDVKDDKRPYRCTGVALSLAVSILGRLLPGVGSRVVLLTSGPCTLGPGQTASIELAEHMRHHSDMEDGDHKMMVSFLGYADDRFLRCATMGVTDVECRCKVSVSSENGCCLKVIEEGDVYAHSISCKIMSQLPLRIQRYPIHTLPTRRREFAGELLDVCGDIVRGVAVVSPTEVLCASDAMDDPAMCMVTLPESSTVDGNPSLGRPCSVEQIHVPKEGCDITEWSFQVVGSEVYAIPDSCESEGDIYVYVPETKDWRALPGFIHGSGDVESRHIFTIDQCIYVPVTDKTISMSKLWRYTPETAEWEALPLCPVIAGRDDACEFDGIATTTTTMYGTFNGTEMYSYTPGYSQEWQSLEVVPDDLEYLICTPVGPYLVFHQCDMESTTVYDTISGEWIHTTRDVKALFGERGGAEYSMVGCPGFSYGEMSPVRIVSDASGVYVSVLMVDTAIAQNGGGGGFTTD</sequence>
<dbReference type="InterPro" id="IPR006895">
    <property type="entry name" value="Znf_Sec23_Sec24"/>
</dbReference>
<dbReference type="Proteomes" id="UP000265618">
    <property type="component" value="Unassembled WGS sequence"/>
</dbReference>
<evidence type="ECO:0000256" key="8">
    <source>
        <dbReference type="ARBA" id="ARBA00023136"/>
    </source>
</evidence>
<dbReference type="PANTHER" id="PTHR11141">
    <property type="entry name" value="PROTEIN TRANSPORT PROTEIN SEC23"/>
    <property type="match status" value="1"/>
</dbReference>
<dbReference type="InterPro" id="IPR036465">
    <property type="entry name" value="vWFA_dom_sf"/>
</dbReference>
<comment type="subcellular location">
    <subcellularLocation>
        <location evidence="10">Cytoplasmic vesicle</location>
        <location evidence="10">COPII-coated vesicle membrane</location>
        <topology evidence="10">Peripheral membrane protein</topology>
        <orientation evidence="10">Cytoplasmic side</orientation>
    </subcellularLocation>
    <subcellularLocation>
        <location evidence="10">Endoplasmic reticulum membrane</location>
        <topology evidence="10">Peripheral membrane protein</topology>
        <orientation evidence="10">Cytoplasmic side</orientation>
    </subcellularLocation>
</comment>
<keyword evidence="5 10" id="KW-0862">Zinc</keyword>
<feature type="domain" description="Zinc finger Sec23/Sec24-type" evidence="11">
    <location>
        <begin position="58"/>
        <end position="96"/>
    </location>
</feature>
<evidence type="ECO:0000256" key="6">
    <source>
        <dbReference type="ARBA" id="ARBA00022892"/>
    </source>
</evidence>
<comment type="similarity">
    <text evidence="1 10">Belongs to the SEC23/SEC24 family. SEC23 subfamily.</text>
</comment>
<dbReference type="Pfam" id="PF04810">
    <property type="entry name" value="zf-Sec23_Sec24"/>
    <property type="match status" value="1"/>
</dbReference>
<dbReference type="GO" id="GO:0005789">
    <property type="term" value="C:endoplasmic reticulum membrane"/>
    <property type="evidence" value="ECO:0007669"/>
    <property type="project" value="UniProtKB-SubCell"/>
</dbReference>
<protein>
    <recommendedName>
        <fullName evidence="10">Protein transport protein SEC23</fullName>
    </recommendedName>
</protein>
<comment type="function">
    <text evidence="10">Component of the coat protein complex II (COPII) which promotes the formation of transport vesicles from the endoplasmic reticulum (ER). The coat has two main functions, the physical deformation of the endoplasmic reticulum membrane into vesicles and the selection of cargo molecules.</text>
</comment>
<evidence type="ECO:0000313" key="13">
    <source>
        <dbReference type="EMBL" id="GIQ83156.1"/>
    </source>
</evidence>
<dbReference type="Gene3D" id="2.30.30.380">
    <property type="entry name" value="Zn-finger domain of Sec23/24"/>
    <property type="match status" value="1"/>
</dbReference>
<dbReference type="FunFam" id="2.30.30.380:FF:000001">
    <property type="entry name" value="Protein transport protein SEC23"/>
    <property type="match status" value="1"/>
</dbReference>
<evidence type="ECO:0000259" key="11">
    <source>
        <dbReference type="Pfam" id="PF04810"/>
    </source>
</evidence>
<dbReference type="Gene3D" id="2.120.10.80">
    <property type="entry name" value="Kelch-type beta propeller"/>
    <property type="match status" value="1"/>
</dbReference>
<evidence type="ECO:0000256" key="10">
    <source>
        <dbReference type="RuleBase" id="RU365030"/>
    </source>
</evidence>
<dbReference type="GO" id="GO:0090110">
    <property type="term" value="P:COPII-coated vesicle cargo loading"/>
    <property type="evidence" value="ECO:0007669"/>
    <property type="project" value="TreeGrafter"/>
</dbReference>
<keyword evidence="6 10" id="KW-0931">ER-Golgi transport</keyword>
<dbReference type="Gene3D" id="3.40.50.410">
    <property type="entry name" value="von Willebrand factor, type A domain"/>
    <property type="match status" value="1"/>
</dbReference>
<dbReference type="InterPro" id="IPR006896">
    <property type="entry name" value="Sec23/24_trunk_dom"/>
</dbReference>
<dbReference type="SUPFAM" id="SSF117281">
    <property type="entry name" value="Kelch motif"/>
    <property type="match status" value="1"/>
</dbReference>
<evidence type="ECO:0000256" key="4">
    <source>
        <dbReference type="ARBA" id="ARBA00022824"/>
    </source>
</evidence>
<evidence type="ECO:0000313" key="14">
    <source>
        <dbReference type="Proteomes" id="UP000265618"/>
    </source>
</evidence>
<evidence type="ECO:0000256" key="7">
    <source>
        <dbReference type="ARBA" id="ARBA00022927"/>
    </source>
</evidence>
<proteinExistence type="inferred from homology"/>
<dbReference type="GO" id="GO:0008270">
    <property type="term" value="F:zinc ion binding"/>
    <property type="evidence" value="ECO:0007669"/>
    <property type="project" value="InterPro"/>
</dbReference>
<dbReference type="EMBL" id="BDIP01000946">
    <property type="protein sequence ID" value="GIQ83156.1"/>
    <property type="molecule type" value="Genomic_DNA"/>
</dbReference>
<organism evidence="13 14">
    <name type="scientific">Kipferlia bialata</name>
    <dbReference type="NCBI Taxonomy" id="797122"/>
    <lineage>
        <taxon>Eukaryota</taxon>
        <taxon>Metamonada</taxon>
        <taxon>Carpediemonas-like organisms</taxon>
        <taxon>Kipferlia</taxon>
    </lineage>
</organism>
<dbReference type="InterPro" id="IPR036174">
    <property type="entry name" value="Znf_Sec23_Sec24_sf"/>
</dbReference>
<evidence type="ECO:0000256" key="2">
    <source>
        <dbReference type="ARBA" id="ARBA00022448"/>
    </source>
</evidence>
<reference evidence="13 14" key="1">
    <citation type="journal article" date="2018" name="PLoS ONE">
        <title>The draft genome of Kipferlia bialata reveals reductive genome evolution in fornicate parasites.</title>
        <authorList>
            <person name="Tanifuji G."/>
            <person name="Takabayashi S."/>
            <person name="Kume K."/>
            <person name="Takagi M."/>
            <person name="Nakayama T."/>
            <person name="Kamikawa R."/>
            <person name="Inagaki Y."/>
            <person name="Hashimoto T."/>
        </authorList>
    </citation>
    <scope>NUCLEOTIDE SEQUENCE [LARGE SCALE GENOMIC DNA]</scope>
    <source>
        <strain evidence="13">NY0173</strain>
    </source>
</reference>
<keyword evidence="7 10" id="KW-0653">Protein transport</keyword>
<evidence type="ECO:0000256" key="3">
    <source>
        <dbReference type="ARBA" id="ARBA00022723"/>
    </source>
</evidence>
<evidence type="ECO:0000256" key="1">
    <source>
        <dbReference type="ARBA" id="ARBA00009210"/>
    </source>
</evidence>
<keyword evidence="4 10" id="KW-0256">Endoplasmic reticulum</keyword>
<evidence type="ECO:0000256" key="9">
    <source>
        <dbReference type="ARBA" id="ARBA00023329"/>
    </source>
</evidence>
<feature type="domain" description="Sec23/Sec24 trunk" evidence="12">
    <location>
        <begin position="130"/>
        <end position="311"/>
    </location>
</feature>
<dbReference type="InterPro" id="IPR037364">
    <property type="entry name" value="Sec23"/>
</dbReference>
<dbReference type="GO" id="GO:0070971">
    <property type="term" value="C:endoplasmic reticulum exit site"/>
    <property type="evidence" value="ECO:0007669"/>
    <property type="project" value="TreeGrafter"/>
</dbReference>
<dbReference type="GO" id="GO:0005096">
    <property type="term" value="F:GTPase activator activity"/>
    <property type="evidence" value="ECO:0007669"/>
    <property type="project" value="TreeGrafter"/>
</dbReference>